<sequence>MDRASGVPIVEPDTVKALNGQALAERWRPAYHLCAKPGYQKHRRVSRIAEAVVRQGNAV</sequence>
<dbReference type="EMBL" id="AWGB01000034">
    <property type="protein sequence ID" value="ESQ88788.1"/>
    <property type="molecule type" value="Genomic_DNA"/>
</dbReference>
<dbReference type="PATRIC" id="fig|1121022.4.peg.3142"/>
<keyword evidence="2" id="KW-1185">Reference proteome</keyword>
<dbReference type="AlphaFoldDB" id="V4RBI8"/>
<dbReference type="Proteomes" id="UP000017837">
    <property type="component" value="Unassembled WGS sequence"/>
</dbReference>
<organism evidence="1 2">
    <name type="scientific">Asticcacaulis benevestitus DSM 16100 = ATCC BAA-896</name>
    <dbReference type="NCBI Taxonomy" id="1121022"/>
    <lineage>
        <taxon>Bacteria</taxon>
        <taxon>Pseudomonadati</taxon>
        <taxon>Pseudomonadota</taxon>
        <taxon>Alphaproteobacteria</taxon>
        <taxon>Caulobacterales</taxon>
        <taxon>Caulobacteraceae</taxon>
        <taxon>Asticcacaulis</taxon>
    </lineage>
</organism>
<name>V4RBI8_9CAUL</name>
<proteinExistence type="predicted"/>
<accession>V4RBI8</accession>
<gene>
    <name evidence="1" type="ORF">ABENE_15435</name>
</gene>
<comment type="caution">
    <text evidence="1">The sequence shown here is derived from an EMBL/GenBank/DDBJ whole genome shotgun (WGS) entry which is preliminary data.</text>
</comment>
<protein>
    <submittedName>
        <fullName evidence="1">Uncharacterized protein</fullName>
    </submittedName>
</protein>
<reference evidence="1 2" key="1">
    <citation type="journal article" date="2014" name="Nature">
        <title>Sequential evolution of bacterial morphology by co-option of a developmental regulator.</title>
        <authorList>
            <person name="Jiang C."/>
            <person name="Brown P.J."/>
            <person name="Ducret A."/>
            <person name="Brun Y.V."/>
        </authorList>
    </citation>
    <scope>NUCLEOTIDE SEQUENCE [LARGE SCALE GENOMIC DNA]</scope>
    <source>
        <strain evidence="1 2">DSM 16100</strain>
    </source>
</reference>
<evidence type="ECO:0000313" key="2">
    <source>
        <dbReference type="Proteomes" id="UP000017837"/>
    </source>
</evidence>
<evidence type="ECO:0000313" key="1">
    <source>
        <dbReference type="EMBL" id="ESQ88788.1"/>
    </source>
</evidence>